<dbReference type="EMBL" id="FNJU01000024">
    <property type="protein sequence ID" value="SDP96957.1"/>
    <property type="molecule type" value="Genomic_DNA"/>
</dbReference>
<dbReference type="Pfam" id="PF06628">
    <property type="entry name" value="Catalase-rel"/>
    <property type="match status" value="1"/>
</dbReference>
<dbReference type="PROSITE" id="PS00437">
    <property type="entry name" value="CATALASE_1"/>
    <property type="match status" value="1"/>
</dbReference>
<dbReference type="GO" id="GO:0020037">
    <property type="term" value="F:heme binding"/>
    <property type="evidence" value="ECO:0007669"/>
    <property type="project" value="InterPro"/>
</dbReference>
<dbReference type="InterPro" id="IPR010582">
    <property type="entry name" value="Catalase_immune_responsive"/>
</dbReference>
<dbReference type="PROSITE" id="PS51402">
    <property type="entry name" value="CATALASE_3"/>
    <property type="match status" value="1"/>
</dbReference>
<protein>
    <recommendedName>
        <fullName evidence="4 14">Catalase</fullName>
        <ecNumber evidence="4 14">1.11.1.6</ecNumber>
    </recommendedName>
</protein>
<sequence>MEDKQSNNEDILTNRQGHPVTDNQNVRTVGNRGPTTLENYDFLEKISHFDRERIPERVVHARGAGAHGYFQSYGTFGDDPISKYTRAKVFTDKDKQTPVFIRFSTVVHGGHSPETLRDPRGFAVKFYTEDGNWDLVGNNLKVFFIRDPLKFPDLVHAFKPDPVTNLQDGERIFDFISQTPEAMQMITFLFSPWGIPANYRNMQGSGVHAYRWVNEEGKAVLVKYHFEPKQGIKNLTQQEADEIQGKNFNHATQDLYEAIEQGDYPEWELFVQIMSDDDHPELDFDPLDPTKLWYKDEFPWVPVGKLILNKNPENYFAEVEQVAFGTGVLVDGLDFSDDKLLQGRTFSYSDTQRYRVGTNYLKLPINAPKKHVATNQRGGQMEFEVDKGEKQNPHVNYEPSIIGGLKEAKQSGKDHTPYVEGEVKREKIDRENNFGQAGETYRRFSDWERNELILNLVNTLKPCRKEIQDQMVEYFTKCDEDYGRRVKEGLSSEEHSPMETHRGPIGSTETEQAVQNAKKMGHPSDPY</sequence>
<dbReference type="FunFam" id="2.40.180.10:FF:000002">
    <property type="entry name" value="Catalase"/>
    <property type="match status" value="1"/>
</dbReference>
<comment type="function">
    <text evidence="2">Decomposes hydrogen peroxide into water and oxygen; serves to protect cells from the toxic effects of hydrogen peroxide.</text>
</comment>
<dbReference type="GO" id="GO:0005737">
    <property type="term" value="C:cytoplasm"/>
    <property type="evidence" value="ECO:0007669"/>
    <property type="project" value="TreeGrafter"/>
</dbReference>
<dbReference type="InterPro" id="IPR011614">
    <property type="entry name" value="Catalase_core"/>
</dbReference>
<dbReference type="AlphaFoldDB" id="A0A1H0X1X2"/>
<keyword evidence="18" id="KW-1185">Reference proteome</keyword>
<feature type="domain" description="Catalase core" evidence="16">
    <location>
        <begin position="13"/>
        <end position="406"/>
    </location>
</feature>
<feature type="binding site" description="axial binding residue" evidence="13">
    <location>
        <position position="348"/>
    </location>
    <ligand>
        <name>heme</name>
        <dbReference type="ChEBI" id="CHEBI:30413"/>
    </ligand>
    <ligandPart>
        <name>Fe</name>
        <dbReference type="ChEBI" id="CHEBI:18248"/>
    </ligandPart>
</feature>
<comment type="catalytic activity">
    <reaction evidence="11 14">
        <text>2 H2O2 = O2 + 2 H2O</text>
        <dbReference type="Rhea" id="RHEA:20309"/>
        <dbReference type="ChEBI" id="CHEBI:15377"/>
        <dbReference type="ChEBI" id="CHEBI:15379"/>
        <dbReference type="ChEBI" id="CHEBI:16240"/>
        <dbReference type="EC" id="1.11.1.6"/>
    </reaction>
</comment>
<keyword evidence="8 14" id="KW-0560">Oxidoreductase</keyword>
<dbReference type="InterPro" id="IPR018028">
    <property type="entry name" value="Catalase"/>
</dbReference>
<keyword evidence="6 13" id="KW-0349">Heme</keyword>
<dbReference type="SMART" id="SM01060">
    <property type="entry name" value="Catalase"/>
    <property type="match status" value="1"/>
</dbReference>
<gene>
    <name evidence="17" type="ORF">SAMN05216565_1249</name>
</gene>
<dbReference type="Gene3D" id="2.40.180.10">
    <property type="entry name" value="Catalase core domain"/>
    <property type="match status" value="1"/>
</dbReference>
<dbReference type="PANTHER" id="PTHR11465">
    <property type="entry name" value="CATALASE"/>
    <property type="match status" value="1"/>
</dbReference>
<feature type="active site" evidence="12">
    <location>
        <position position="60"/>
    </location>
</feature>
<dbReference type="OrthoDB" id="9760293at2"/>
<evidence type="ECO:0000256" key="9">
    <source>
        <dbReference type="ARBA" id="ARBA00023004"/>
    </source>
</evidence>
<organism evidence="17 18">
    <name type="scientific">Litchfieldia salsa</name>
    <dbReference type="NCBI Taxonomy" id="930152"/>
    <lineage>
        <taxon>Bacteria</taxon>
        <taxon>Bacillati</taxon>
        <taxon>Bacillota</taxon>
        <taxon>Bacilli</taxon>
        <taxon>Bacillales</taxon>
        <taxon>Bacillaceae</taxon>
        <taxon>Litchfieldia</taxon>
    </lineage>
</organism>
<dbReference type="PIRSF" id="PIRSF038928">
    <property type="entry name" value="Catalase_clade1-3"/>
    <property type="match status" value="1"/>
</dbReference>
<reference evidence="18" key="1">
    <citation type="submission" date="2016-10" db="EMBL/GenBank/DDBJ databases">
        <authorList>
            <person name="Varghese N."/>
            <person name="Submissions S."/>
        </authorList>
    </citation>
    <scope>NUCLEOTIDE SEQUENCE [LARGE SCALE GENOMIC DNA]</scope>
    <source>
        <strain evidence="18">IBRC-M10078</strain>
    </source>
</reference>
<feature type="region of interest" description="Disordered" evidence="15">
    <location>
        <begin position="488"/>
        <end position="527"/>
    </location>
</feature>
<dbReference type="CDD" id="cd08154">
    <property type="entry name" value="catalase_clade_1"/>
    <property type="match status" value="1"/>
</dbReference>
<dbReference type="SUPFAM" id="SSF56634">
    <property type="entry name" value="Heme-dependent catalase-like"/>
    <property type="match status" value="1"/>
</dbReference>
<evidence type="ECO:0000256" key="4">
    <source>
        <dbReference type="ARBA" id="ARBA00012314"/>
    </source>
</evidence>
<dbReference type="GO" id="GO:0046872">
    <property type="term" value="F:metal ion binding"/>
    <property type="evidence" value="ECO:0007669"/>
    <property type="project" value="UniProtKB-KW"/>
</dbReference>
<dbReference type="RefSeq" id="WP_090859850.1">
    <property type="nucleotide sequence ID" value="NZ_FNJU01000024.1"/>
</dbReference>
<evidence type="ECO:0000313" key="17">
    <source>
        <dbReference type="EMBL" id="SDP96957.1"/>
    </source>
</evidence>
<dbReference type="InterPro" id="IPR020835">
    <property type="entry name" value="Catalase_sf"/>
</dbReference>
<evidence type="ECO:0000259" key="16">
    <source>
        <dbReference type="SMART" id="SM01060"/>
    </source>
</evidence>
<dbReference type="GO" id="GO:0042744">
    <property type="term" value="P:hydrogen peroxide catabolic process"/>
    <property type="evidence" value="ECO:0007669"/>
    <property type="project" value="UniProtKB-KW"/>
</dbReference>
<comment type="cofactor">
    <cofactor evidence="1 13">
        <name>heme</name>
        <dbReference type="ChEBI" id="CHEBI:30413"/>
    </cofactor>
</comment>
<feature type="compositionally biased region" description="Basic and acidic residues" evidence="15">
    <location>
        <begin position="488"/>
        <end position="502"/>
    </location>
</feature>
<keyword evidence="9 13" id="KW-0408">Iron</keyword>
<accession>A0A1H0X1X2</accession>
<dbReference type="PANTHER" id="PTHR11465:SF23">
    <property type="entry name" value="CATALASE-2"/>
    <property type="match status" value="1"/>
</dbReference>
<keyword evidence="5 14" id="KW-0575">Peroxidase</keyword>
<feature type="active site" evidence="12">
    <location>
        <position position="138"/>
    </location>
</feature>
<dbReference type="InterPro" id="IPR024711">
    <property type="entry name" value="Catalase_clade1/3"/>
</dbReference>
<evidence type="ECO:0000256" key="14">
    <source>
        <dbReference type="RuleBase" id="RU000498"/>
    </source>
</evidence>
<feature type="compositionally biased region" description="Polar residues" evidence="15">
    <location>
        <begin position="8"/>
        <end position="34"/>
    </location>
</feature>
<keyword evidence="10 14" id="KW-0376">Hydrogen peroxide</keyword>
<dbReference type="GO" id="GO:0042542">
    <property type="term" value="P:response to hydrogen peroxide"/>
    <property type="evidence" value="ECO:0007669"/>
    <property type="project" value="TreeGrafter"/>
</dbReference>
<evidence type="ECO:0000256" key="15">
    <source>
        <dbReference type="SAM" id="MobiDB-lite"/>
    </source>
</evidence>
<evidence type="ECO:0000256" key="7">
    <source>
        <dbReference type="ARBA" id="ARBA00022723"/>
    </source>
</evidence>
<dbReference type="Pfam" id="PF00199">
    <property type="entry name" value="Catalase"/>
    <property type="match status" value="1"/>
</dbReference>
<dbReference type="InterPro" id="IPR002226">
    <property type="entry name" value="Catalase_haem_BS"/>
</dbReference>
<evidence type="ECO:0000256" key="5">
    <source>
        <dbReference type="ARBA" id="ARBA00022559"/>
    </source>
</evidence>
<dbReference type="PROSITE" id="PS00438">
    <property type="entry name" value="CATALASE_2"/>
    <property type="match status" value="1"/>
</dbReference>
<evidence type="ECO:0000256" key="2">
    <source>
        <dbReference type="ARBA" id="ARBA00002974"/>
    </source>
</evidence>
<dbReference type="EC" id="1.11.1.6" evidence="4 14"/>
<evidence type="ECO:0000256" key="11">
    <source>
        <dbReference type="ARBA" id="ARBA00049254"/>
    </source>
</evidence>
<feature type="region of interest" description="Disordered" evidence="15">
    <location>
        <begin position="1"/>
        <end position="34"/>
    </location>
</feature>
<evidence type="ECO:0000256" key="3">
    <source>
        <dbReference type="ARBA" id="ARBA00005329"/>
    </source>
</evidence>
<name>A0A1H0X1X2_9BACI</name>
<dbReference type="InterPro" id="IPR024708">
    <property type="entry name" value="Catalase_AS"/>
</dbReference>
<evidence type="ECO:0000256" key="10">
    <source>
        <dbReference type="ARBA" id="ARBA00023324"/>
    </source>
</evidence>
<evidence type="ECO:0000256" key="6">
    <source>
        <dbReference type="ARBA" id="ARBA00022617"/>
    </source>
</evidence>
<dbReference type="PRINTS" id="PR00067">
    <property type="entry name" value="CATALASE"/>
</dbReference>
<evidence type="ECO:0000256" key="12">
    <source>
        <dbReference type="PIRSR" id="PIRSR038928-1"/>
    </source>
</evidence>
<dbReference type="STRING" id="930152.SAMN05216565_1249"/>
<keyword evidence="7 13" id="KW-0479">Metal-binding</keyword>
<evidence type="ECO:0000256" key="13">
    <source>
        <dbReference type="PIRSR" id="PIRSR038928-2"/>
    </source>
</evidence>
<comment type="similarity">
    <text evidence="3 14">Belongs to the catalase family.</text>
</comment>
<dbReference type="Proteomes" id="UP000199159">
    <property type="component" value="Unassembled WGS sequence"/>
</dbReference>
<evidence type="ECO:0000256" key="1">
    <source>
        <dbReference type="ARBA" id="ARBA00001971"/>
    </source>
</evidence>
<dbReference type="GO" id="GO:0004096">
    <property type="term" value="F:catalase activity"/>
    <property type="evidence" value="ECO:0007669"/>
    <property type="project" value="UniProtKB-EC"/>
</dbReference>
<evidence type="ECO:0000313" key="18">
    <source>
        <dbReference type="Proteomes" id="UP000199159"/>
    </source>
</evidence>
<evidence type="ECO:0000256" key="8">
    <source>
        <dbReference type="ARBA" id="ARBA00023002"/>
    </source>
</evidence>
<proteinExistence type="inferred from homology"/>